<dbReference type="Gene3D" id="3.30.1330.60">
    <property type="entry name" value="OmpA-like domain"/>
    <property type="match status" value="1"/>
</dbReference>
<protein>
    <submittedName>
        <fullName evidence="4">OmpA family protein</fullName>
    </submittedName>
</protein>
<dbReference type="Pfam" id="PF00691">
    <property type="entry name" value="OmpA"/>
    <property type="match status" value="1"/>
</dbReference>
<feature type="domain" description="OmpA-like" evidence="3">
    <location>
        <begin position="371"/>
        <end position="486"/>
    </location>
</feature>
<name>A0A1T4PY22_9SPIR</name>
<dbReference type="PANTHER" id="PTHR30329">
    <property type="entry name" value="STATOR ELEMENT OF FLAGELLAR MOTOR COMPLEX"/>
    <property type="match status" value="1"/>
</dbReference>
<dbReference type="GO" id="GO:0016020">
    <property type="term" value="C:membrane"/>
    <property type="evidence" value="ECO:0007669"/>
    <property type="project" value="UniProtKB-UniRule"/>
</dbReference>
<evidence type="ECO:0000313" key="5">
    <source>
        <dbReference type="Proteomes" id="UP000190395"/>
    </source>
</evidence>
<dbReference type="SUPFAM" id="SSF103088">
    <property type="entry name" value="OmpA-like"/>
    <property type="match status" value="1"/>
</dbReference>
<evidence type="ECO:0000313" key="4">
    <source>
        <dbReference type="EMBL" id="SJZ96415.1"/>
    </source>
</evidence>
<dbReference type="PROSITE" id="PS51123">
    <property type="entry name" value="OMPA_2"/>
    <property type="match status" value="1"/>
</dbReference>
<keyword evidence="5" id="KW-1185">Reference proteome</keyword>
<dbReference type="InterPro" id="IPR006665">
    <property type="entry name" value="OmpA-like"/>
</dbReference>
<sequence length="486" mass="52380">MALFATADTEIFAQAQAVKLHYSGKGGYSLVERTNLRRYVNGKYVGLTSREVRSFVSPSEPPLMRFKAKGSVYENDQWYDGSFYVMEETLRNSQVAGAGIHEAVQSVFHIFKNGQLTMYKDNGYPSFRSFPAYTAEKVNVGESWKAVAERSVDPLNKGVFTKIPMQVLYTFSGAETYKGQAVYRIKAIWQTYYDAQNRDFGGDSSLQKARGGHKADIIVLQETGEPILILDNVDETFFWIDGTEVNFKGTITLFTEFPPAFDSQRIMAALNRVASVKTGEESASSVRGGSSDRGAVAGKGTSTERVAIAGGEPSSVKGTSSVKGAAISEKGAGTVKEVSSLRGVSSAKVAEAVTGKTAGAEPKNNIVAEEVPAGIRLSIRDIKFAPDSAQILPGESSRLDEIAEVLKMAPNAQLLVEGHTASVGKPAGEQTLSEQRAKKIAQELKARGVKAGAFICRGFGGTKPVASNETPEGRAQNRRVEITILK</sequence>
<gene>
    <name evidence="4" type="ORF">SAMN02745152_01767</name>
</gene>
<evidence type="ECO:0000256" key="2">
    <source>
        <dbReference type="SAM" id="MobiDB-lite"/>
    </source>
</evidence>
<evidence type="ECO:0000256" key="1">
    <source>
        <dbReference type="PROSITE-ProRule" id="PRU00473"/>
    </source>
</evidence>
<dbReference type="PANTHER" id="PTHR30329:SF21">
    <property type="entry name" value="LIPOPROTEIN YIAD-RELATED"/>
    <property type="match status" value="1"/>
</dbReference>
<reference evidence="4 5" key="1">
    <citation type="submission" date="2017-02" db="EMBL/GenBank/DDBJ databases">
        <authorList>
            <person name="Peterson S.W."/>
        </authorList>
    </citation>
    <scope>NUCLEOTIDE SEQUENCE [LARGE SCALE GENOMIC DNA]</scope>
    <source>
        <strain evidence="4 5">ATCC BAA-909</strain>
    </source>
</reference>
<evidence type="ECO:0000259" key="3">
    <source>
        <dbReference type="PROSITE" id="PS51123"/>
    </source>
</evidence>
<accession>A0A1T4PY22</accession>
<dbReference type="Proteomes" id="UP000190395">
    <property type="component" value="Unassembled WGS sequence"/>
</dbReference>
<dbReference type="InterPro" id="IPR050330">
    <property type="entry name" value="Bact_OuterMem_StrucFunc"/>
</dbReference>
<dbReference type="InterPro" id="IPR036737">
    <property type="entry name" value="OmpA-like_sf"/>
</dbReference>
<dbReference type="EMBL" id="FUXC01000011">
    <property type="protein sequence ID" value="SJZ96415.1"/>
    <property type="molecule type" value="Genomic_DNA"/>
</dbReference>
<dbReference type="CDD" id="cd07185">
    <property type="entry name" value="OmpA_C-like"/>
    <property type="match status" value="1"/>
</dbReference>
<feature type="region of interest" description="Disordered" evidence="2">
    <location>
        <begin position="280"/>
        <end position="302"/>
    </location>
</feature>
<keyword evidence="1" id="KW-0472">Membrane</keyword>
<proteinExistence type="predicted"/>
<dbReference type="STRING" id="225004.SAMN02745152_01767"/>
<organism evidence="4 5">
    <name type="scientific">Treponema berlinense</name>
    <dbReference type="NCBI Taxonomy" id="225004"/>
    <lineage>
        <taxon>Bacteria</taxon>
        <taxon>Pseudomonadati</taxon>
        <taxon>Spirochaetota</taxon>
        <taxon>Spirochaetia</taxon>
        <taxon>Spirochaetales</taxon>
        <taxon>Treponemataceae</taxon>
        <taxon>Treponema</taxon>
    </lineage>
</organism>
<dbReference type="AlphaFoldDB" id="A0A1T4PY22"/>